<feature type="compositionally biased region" description="Low complexity" evidence="1">
    <location>
        <begin position="284"/>
        <end position="294"/>
    </location>
</feature>
<dbReference type="PANTHER" id="PTHR34449">
    <property type="entry name" value="RHO TERMINATION FACTOR"/>
    <property type="match status" value="1"/>
</dbReference>
<dbReference type="PANTHER" id="PTHR34449:SF2">
    <property type="entry name" value="RHO TERMINATION FACTOR"/>
    <property type="match status" value="1"/>
</dbReference>
<feature type="compositionally biased region" description="Basic residues" evidence="1">
    <location>
        <begin position="267"/>
        <end position="276"/>
    </location>
</feature>
<feature type="non-terminal residue" evidence="2">
    <location>
        <position position="414"/>
    </location>
</feature>
<keyword evidence="3" id="KW-1185">Reference proteome</keyword>
<dbReference type="OrthoDB" id="1931152at2759"/>
<sequence>MPPKLIRYHHARHHGTELALVVPSSVEKKVPVRVPSTFSKKSPISHRRKRHSELASDDSVPVLAFKDVQIEEEVTEAARSKLFRPKTTFARKSPIPDAKKSTTVSGKGKSKLPAVQQVSDTTTTESKAGEPQTPRLSRPATTFIRKSPITFGKGRRKSRSSHVGASEQSSSSAALFLEDNLATTKSKSTNGTLPRPTSVFTRKSPITPGKGGKKRRSSKASSNDTAVKSEKGSPVSDSRSASEEHKSRLQSRPHATFVRKSPITHARSGRRKRRAAKKIDQESKAANVSAKSSNETVLRTEDTSVVTEVIVETPTDAIKIILGQKESVLVEAVGVANGEPAGVLLEAEKVEKVSSELLKDGNDPATLDGNLKAADTDIELSDDDTAASDETDLSILTIQRLRSIAKSRGLRGYS</sequence>
<proteinExistence type="predicted"/>
<dbReference type="AlphaFoldDB" id="D8R2A6"/>
<feature type="region of interest" description="Disordered" evidence="1">
    <location>
        <begin position="185"/>
        <end position="296"/>
    </location>
</feature>
<reference evidence="2 3" key="1">
    <citation type="journal article" date="2011" name="Science">
        <title>The Selaginella genome identifies genetic changes associated with the evolution of vascular plants.</title>
        <authorList>
            <person name="Banks J.A."/>
            <person name="Nishiyama T."/>
            <person name="Hasebe M."/>
            <person name="Bowman J.L."/>
            <person name="Gribskov M."/>
            <person name="dePamphilis C."/>
            <person name="Albert V.A."/>
            <person name="Aono N."/>
            <person name="Aoyama T."/>
            <person name="Ambrose B.A."/>
            <person name="Ashton N.W."/>
            <person name="Axtell M.J."/>
            <person name="Barker E."/>
            <person name="Barker M.S."/>
            <person name="Bennetzen J.L."/>
            <person name="Bonawitz N.D."/>
            <person name="Chapple C."/>
            <person name="Cheng C."/>
            <person name="Correa L.G."/>
            <person name="Dacre M."/>
            <person name="DeBarry J."/>
            <person name="Dreyer I."/>
            <person name="Elias M."/>
            <person name="Engstrom E.M."/>
            <person name="Estelle M."/>
            <person name="Feng L."/>
            <person name="Finet C."/>
            <person name="Floyd S.K."/>
            <person name="Frommer W.B."/>
            <person name="Fujita T."/>
            <person name="Gramzow L."/>
            <person name="Gutensohn M."/>
            <person name="Harholt J."/>
            <person name="Hattori M."/>
            <person name="Heyl A."/>
            <person name="Hirai T."/>
            <person name="Hiwatashi Y."/>
            <person name="Ishikawa M."/>
            <person name="Iwata M."/>
            <person name="Karol K.G."/>
            <person name="Koehler B."/>
            <person name="Kolukisaoglu U."/>
            <person name="Kubo M."/>
            <person name="Kurata T."/>
            <person name="Lalonde S."/>
            <person name="Li K."/>
            <person name="Li Y."/>
            <person name="Litt A."/>
            <person name="Lyons E."/>
            <person name="Manning G."/>
            <person name="Maruyama T."/>
            <person name="Michael T.P."/>
            <person name="Mikami K."/>
            <person name="Miyazaki S."/>
            <person name="Morinaga S."/>
            <person name="Murata T."/>
            <person name="Mueller-Roeber B."/>
            <person name="Nelson D.R."/>
            <person name="Obara M."/>
            <person name="Oguri Y."/>
            <person name="Olmstead R.G."/>
            <person name="Onodera N."/>
            <person name="Petersen B.L."/>
            <person name="Pils B."/>
            <person name="Prigge M."/>
            <person name="Rensing S.A."/>
            <person name="Riano-Pachon D.M."/>
            <person name="Roberts A.W."/>
            <person name="Sato Y."/>
            <person name="Scheller H.V."/>
            <person name="Schulz B."/>
            <person name="Schulz C."/>
            <person name="Shakirov E.V."/>
            <person name="Shibagaki N."/>
            <person name="Shinohara N."/>
            <person name="Shippen D.E."/>
            <person name="Soerensen I."/>
            <person name="Sotooka R."/>
            <person name="Sugimoto N."/>
            <person name="Sugita M."/>
            <person name="Sumikawa N."/>
            <person name="Tanurdzic M."/>
            <person name="Theissen G."/>
            <person name="Ulvskov P."/>
            <person name="Wakazuki S."/>
            <person name="Weng J.K."/>
            <person name="Willats W.W."/>
            <person name="Wipf D."/>
            <person name="Wolf P.G."/>
            <person name="Yang L."/>
            <person name="Zimmer A.D."/>
            <person name="Zhu Q."/>
            <person name="Mitros T."/>
            <person name="Hellsten U."/>
            <person name="Loque D."/>
            <person name="Otillar R."/>
            <person name="Salamov A."/>
            <person name="Schmutz J."/>
            <person name="Shapiro H."/>
            <person name="Lindquist E."/>
            <person name="Lucas S."/>
            <person name="Rokhsar D."/>
            <person name="Grigoriev I.V."/>
        </authorList>
    </citation>
    <scope>NUCLEOTIDE SEQUENCE [LARGE SCALE GENOMIC DNA]</scope>
</reference>
<feature type="compositionally biased region" description="Polar residues" evidence="1">
    <location>
        <begin position="161"/>
        <end position="172"/>
    </location>
</feature>
<feature type="compositionally biased region" description="Polar residues" evidence="1">
    <location>
        <begin position="116"/>
        <end position="126"/>
    </location>
</feature>
<accession>D8R2A6</accession>
<evidence type="ECO:0000256" key="1">
    <source>
        <dbReference type="SAM" id="MobiDB-lite"/>
    </source>
</evidence>
<name>D8R2A6_SELML</name>
<gene>
    <name evidence="2" type="ORF">SELMODRAFT_439080</name>
</gene>
<dbReference type="InParanoid" id="D8R2A6"/>
<feature type="region of interest" description="Disordered" evidence="1">
    <location>
        <begin position="92"/>
        <end position="172"/>
    </location>
</feature>
<organism evidence="3">
    <name type="scientific">Selaginella moellendorffii</name>
    <name type="common">Spikemoss</name>
    <dbReference type="NCBI Taxonomy" id="88036"/>
    <lineage>
        <taxon>Eukaryota</taxon>
        <taxon>Viridiplantae</taxon>
        <taxon>Streptophyta</taxon>
        <taxon>Embryophyta</taxon>
        <taxon>Tracheophyta</taxon>
        <taxon>Lycopodiopsida</taxon>
        <taxon>Selaginellales</taxon>
        <taxon>Selaginellaceae</taxon>
        <taxon>Selaginella</taxon>
    </lineage>
</organism>
<dbReference type="KEGG" id="smo:SELMODRAFT_439080"/>
<dbReference type="Proteomes" id="UP000001514">
    <property type="component" value="Unassembled WGS sequence"/>
</dbReference>
<dbReference type="Gramene" id="EFJ33690">
    <property type="protein sequence ID" value="EFJ33690"/>
    <property type="gene ID" value="SELMODRAFT_439080"/>
</dbReference>
<dbReference type="EMBL" id="GL377570">
    <property type="protein sequence ID" value="EFJ33690.1"/>
    <property type="molecule type" value="Genomic_DNA"/>
</dbReference>
<dbReference type="HOGENOM" id="CLU_664975_0_0_1"/>
<evidence type="ECO:0000313" key="3">
    <source>
        <dbReference type="Proteomes" id="UP000001514"/>
    </source>
</evidence>
<evidence type="ECO:0000313" key="2">
    <source>
        <dbReference type="EMBL" id="EFJ33690.1"/>
    </source>
</evidence>
<protein>
    <submittedName>
        <fullName evidence="2">Uncharacterized protein</fullName>
    </submittedName>
</protein>